<dbReference type="STRING" id="545696.HOLDEFILI_02007"/>
<name>B9Y860_9FIRM</name>
<dbReference type="AlphaFoldDB" id="B9Y860"/>
<reference evidence="1 2" key="1">
    <citation type="submission" date="2008-12" db="EMBL/GenBank/DDBJ databases">
        <authorList>
            <person name="Fulton L."/>
            <person name="Clifton S."/>
            <person name="Fulton B."/>
            <person name="Xu J."/>
            <person name="Minx P."/>
            <person name="Pepin K.H."/>
            <person name="Johnson M."/>
            <person name="Bhonagiri V."/>
            <person name="Nash W.E."/>
            <person name="Mardis E.R."/>
            <person name="Wilson R.K."/>
        </authorList>
    </citation>
    <scope>NUCLEOTIDE SEQUENCE [LARGE SCALE GENOMIC DNA]</scope>
    <source>
        <strain evidence="1 2">DSM 12042</strain>
    </source>
</reference>
<evidence type="ECO:0000313" key="2">
    <source>
        <dbReference type="Proteomes" id="UP000005950"/>
    </source>
</evidence>
<evidence type="ECO:0000313" key="1">
    <source>
        <dbReference type="EMBL" id="EEF67816.1"/>
    </source>
</evidence>
<proteinExistence type="predicted"/>
<protein>
    <submittedName>
        <fullName evidence="1">Uncharacterized protein</fullName>
    </submittedName>
</protein>
<accession>B9Y860</accession>
<dbReference type="HOGENOM" id="CLU_3290791_0_0_9"/>
<organism evidence="1 2">
    <name type="scientific">Holdemania filiformis DSM 12042</name>
    <dbReference type="NCBI Taxonomy" id="545696"/>
    <lineage>
        <taxon>Bacteria</taxon>
        <taxon>Bacillati</taxon>
        <taxon>Bacillota</taxon>
        <taxon>Erysipelotrichia</taxon>
        <taxon>Erysipelotrichales</taxon>
        <taxon>Erysipelotrichaceae</taxon>
        <taxon>Holdemania</taxon>
    </lineage>
</organism>
<sequence>MGSAYKHMLKAGRIRRRNPEYKMENKKDFLKSFRKFYALG</sequence>
<dbReference type="Proteomes" id="UP000005950">
    <property type="component" value="Unassembled WGS sequence"/>
</dbReference>
<reference evidence="1 2" key="2">
    <citation type="submission" date="2009-02" db="EMBL/GenBank/DDBJ databases">
        <title>Draft genome sequence of Holdemania filiformis DSM 12042.</title>
        <authorList>
            <person name="Sudarsanam P."/>
            <person name="Ley R."/>
            <person name="Guruge J."/>
            <person name="Turnbaugh P.J."/>
            <person name="Mahowald M."/>
            <person name="Liep D."/>
            <person name="Gordon J."/>
        </authorList>
    </citation>
    <scope>NUCLEOTIDE SEQUENCE [LARGE SCALE GENOMIC DNA]</scope>
    <source>
        <strain evidence="1 2">DSM 12042</strain>
    </source>
</reference>
<dbReference type="EMBL" id="ACCF01000113">
    <property type="protein sequence ID" value="EEF67816.1"/>
    <property type="molecule type" value="Genomic_DNA"/>
</dbReference>
<comment type="caution">
    <text evidence="1">The sequence shown here is derived from an EMBL/GenBank/DDBJ whole genome shotgun (WGS) entry which is preliminary data.</text>
</comment>
<gene>
    <name evidence="1" type="ORF">HOLDEFILI_02007</name>
</gene>